<dbReference type="CDD" id="cd17299">
    <property type="entry name" value="acetolactate_decarboxylase"/>
    <property type="match status" value="1"/>
</dbReference>
<evidence type="ECO:0000256" key="4">
    <source>
        <dbReference type="ARBA" id="ARBA00013204"/>
    </source>
</evidence>
<gene>
    <name evidence="10" type="primary">budA</name>
    <name evidence="10" type="ORF">K9D25_23300</name>
</gene>
<dbReference type="EMBL" id="CP083241">
    <property type="protein sequence ID" value="UOK73582.1"/>
    <property type="molecule type" value="Genomic_DNA"/>
</dbReference>
<comment type="catalytic activity">
    <reaction evidence="1 9">
        <text>(2S)-2-acetolactate + H(+) = (R)-acetoin + CO2</text>
        <dbReference type="Rhea" id="RHEA:21580"/>
        <dbReference type="ChEBI" id="CHEBI:15378"/>
        <dbReference type="ChEBI" id="CHEBI:15686"/>
        <dbReference type="ChEBI" id="CHEBI:16526"/>
        <dbReference type="ChEBI" id="CHEBI:58476"/>
        <dbReference type="EC" id="4.1.1.5"/>
    </reaction>
</comment>
<evidence type="ECO:0000256" key="2">
    <source>
        <dbReference type="ARBA" id="ARBA00005170"/>
    </source>
</evidence>
<dbReference type="GO" id="GO:0047605">
    <property type="term" value="F:acetolactate decarboxylase activity"/>
    <property type="evidence" value="ECO:0007669"/>
    <property type="project" value="UniProtKB-UniRule"/>
</dbReference>
<dbReference type="KEGG" id="apol:K9D25_23300"/>
<dbReference type="AlphaFoldDB" id="A0A9E7D6E9"/>
<evidence type="ECO:0000313" key="10">
    <source>
        <dbReference type="EMBL" id="UOK73582.1"/>
    </source>
</evidence>
<proteinExistence type="inferred from homology"/>
<comment type="similarity">
    <text evidence="3 9">Belongs to the alpha-acetolactate decarboxylase family.</text>
</comment>
<name>A0A9E7D6E9_9HYPH</name>
<dbReference type="Proteomes" id="UP000831684">
    <property type="component" value="Plasmid pB"/>
</dbReference>
<evidence type="ECO:0000256" key="5">
    <source>
        <dbReference type="ARBA" id="ARBA00020164"/>
    </source>
</evidence>
<keyword evidence="7 9" id="KW-0005">Acetoin biosynthesis</keyword>
<geneLocation type="plasmid" evidence="10 11">
    <name>pB</name>
</geneLocation>
<dbReference type="GO" id="GO:0045151">
    <property type="term" value="P:acetoin biosynthetic process"/>
    <property type="evidence" value="ECO:0007669"/>
    <property type="project" value="UniProtKB-UniRule"/>
</dbReference>
<keyword evidence="8 9" id="KW-0456">Lyase</keyword>
<protein>
    <recommendedName>
        <fullName evidence="5 9">Alpha-acetolactate decarboxylase</fullName>
        <ecNumber evidence="4 9">4.1.1.5</ecNumber>
    </recommendedName>
</protein>
<evidence type="ECO:0000256" key="1">
    <source>
        <dbReference type="ARBA" id="ARBA00001784"/>
    </source>
</evidence>
<accession>A0A9E7D6E9</accession>
<evidence type="ECO:0000256" key="3">
    <source>
        <dbReference type="ARBA" id="ARBA00007106"/>
    </source>
</evidence>
<dbReference type="InterPro" id="IPR005128">
    <property type="entry name" value="Acetolactate_a_deCO2ase"/>
</dbReference>
<dbReference type="PANTHER" id="PTHR35524:SF1">
    <property type="entry name" value="ALPHA-ACETOLACTATE DECARBOXYLASE"/>
    <property type="match status" value="1"/>
</dbReference>
<dbReference type="EC" id="4.1.1.5" evidence="4 9"/>
<dbReference type="PANTHER" id="PTHR35524">
    <property type="entry name" value="ALPHA-ACETOLACTATE DECARBOXYLASE"/>
    <property type="match status" value="1"/>
</dbReference>
<evidence type="ECO:0000256" key="7">
    <source>
        <dbReference type="ARBA" id="ARBA00023061"/>
    </source>
</evidence>
<sequence>MARTTIHLPISLQRRLDDEAARRSISREWLILSILAEHVDLNVHTVFQVSTSGALVAGVYDKEVTVGTLLEHGDFGLGTFAGLDGEMVVLDGRVYQAHGSGKVTEATGEAGAPFAVITHFTPDRSGNVTDIGSFGDLEARCDGFRASDNIFYALRLHGRFAHIKTRVVNPPAPGTALTEAAKSQSEFEFDDVTGTLVGIWSPVFASEFSVQGYHFHFISDGKDQGGHVLDVRAETLDIAVEALSDYRLILPETEAYLKANLGRDIAAELNAAERGH</sequence>
<evidence type="ECO:0000313" key="11">
    <source>
        <dbReference type="Proteomes" id="UP000831684"/>
    </source>
</evidence>
<dbReference type="NCBIfam" id="TIGR01252">
    <property type="entry name" value="acetolac_decarb"/>
    <property type="match status" value="1"/>
</dbReference>
<keyword evidence="10" id="KW-0614">Plasmid</keyword>
<dbReference type="SUPFAM" id="SSF117856">
    <property type="entry name" value="AF0104/ALDC/Ptd012-like"/>
    <property type="match status" value="1"/>
</dbReference>
<evidence type="ECO:0000256" key="6">
    <source>
        <dbReference type="ARBA" id="ARBA00022793"/>
    </source>
</evidence>
<comment type="pathway">
    <text evidence="2 9">Polyol metabolism; (R,R)-butane-2,3-diol biosynthesis; (R,R)-butane-2,3-diol from pyruvate: step 2/3.</text>
</comment>
<dbReference type="RefSeq" id="WP_244451197.1">
    <property type="nucleotide sequence ID" value="NZ_CP083241.1"/>
</dbReference>
<evidence type="ECO:0000256" key="8">
    <source>
        <dbReference type="ARBA" id="ARBA00023239"/>
    </source>
</evidence>
<organism evidence="10 11">
    <name type="scientific">Ancylobacter polymorphus</name>
    <dbReference type="NCBI Taxonomy" id="223390"/>
    <lineage>
        <taxon>Bacteria</taxon>
        <taxon>Pseudomonadati</taxon>
        <taxon>Pseudomonadota</taxon>
        <taxon>Alphaproteobacteria</taxon>
        <taxon>Hyphomicrobiales</taxon>
        <taxon>Xanthobacteraceae</taxon>
        <taxon>Ancylobacter</taxon>
    </lineage>
</organism>
<keyword evidence="6 9" id="KW-0210">Decarboxylase</keyword>
<reference evidence="10" key="1">
    <citation type="submission" date="2021-09" db="EMBL/GenBank/DDBJ databases">
        <title>Network and meta-omics reveal the key degrader and cooperation patterns in an efficient 1,4-dioxane-degrading microbial community.</title>
        <authorList>
            <person name="Dai C."/>
        </authorList>
    </citation>
    <scope>NUCLEOTIDE SEQUENCE</scope>
    <source>
        <strain evidence="10">ZM13</strain>
        <plasmid evidence="10">pB</plasmid>
    </source>
</reference>
<dbReference type="Gene3D" id="3.30.1330.80">
    <property type="entry name" value="Hypothetical protein, similar to alpha- acetolactate decarboxylase, domain 2"/>
    <property type="match status" value="2"/>
</dbReference>
<dbReference type="PIRSF" id="PIRSF001332">
    <property type="entry name" value="Acetolac_decarb"/>
    <property type="match status" value="1"/>
</dbReference>
<dbReference type="CDD" id="cd21631">
    <property type="entry name" value="RHH_CopG_NikR-like"/>
    <property type="match status" value="1"/>
</dbReference>
<evidence type="ECO:0000256" key="9">
    <source>
        <dbReference type="PIRNR" id="PIRNR001332"/>
    </source>
</evidence>
<dbReference type="Pfam" id="PF03306">
    <property type="entry name" value="AAL_decarboxy"/>
    <property type="match status" value="1"/>
</dbReference>